<dbReference type="GO" id="GO:0070403">
    <property type="term" value="F:NAD+ binding"/>
    <property type="evidence" value="ECO:0007669"/>
    <property type="project" value="InterPro"/>
</dbReference>
<dbReference type="Pfam" id="PF00725">
    <property type="entry name" value="3HCDH"/>
    <property type="match status" value="1"/>
</dbReference>
<dbReference type="InterPro" id="IPR017990">
    <property type="entry name" value="Connexin_CS"/>
</dbReference>
<dbReference type="GO" id="GO:0005243">
    <property type="term" value="F:gap junction channel activity"/>
    <property type="evidence" value="ECO:0007669"/>
    <property type="project" value="TreeGrafter"/>
</dbReference>
<comment type="caution">
    <text evidence="16">The sequence shown here is derived from an EMBL/GenBank/DDBJ whole genome shotgun (WGS) entry which is preliminary data.</text>
</comment>
<reference evidence="16 17" key="1">
    <citation type="submission" date="2021-04" db="EMBL/GenBank/DDBJ databases">
        <authorList>
            <person name="De Guttry C."/>
            <person name="Zahm M."/>
            <person name="Klopp C."/>
            <person name="Cabau C."/>
            <person name="Louis A."/>
            <person name="Berthelot C."/>
            <person name="Parey E."/>
            <person name="Roest Crollius H."/>
            <person name="Montfort J."/>
            <person name="Robinson-Rechavi M."/>
            <person name="Bucao C."/>
            <person name="Bouchez O."/>
            <person name="Gislard M."/>
            <person name="Lluch J."/>
            <person name="Milhes M."/>
            <person name="Lampietro C."/>
            <person name="Lopez Roques C."/>
            <person name="Donnadieu C."/>
            <person name="Braasch I."/>
            <person name="Desvignes T."/>
            <person name="Postlethwait J."/>
            <person name="Bobe J."/>
            <person name="Wedekind C."/>
            <person name="Guiguen Y."/>
        </authorList>
    </citation>
    <scope>NUCLEOTIDE SEQUENCE [LARGE SCALE GENOMIC DNA]</scope>
    <source>
        <strain evidence="16">Cs_M1</strain>
        <tissue evidence="16">Blood</tissue>
    </source>
</reference>
<dbReference type="FunFam" id="1.20.1440.80:FF:000001">
    <property type="entry name" value="Gap junction alpha-1"/>
    <property type="match status" value="1"/>
</dbReference>
<evidence type="ECO:0000256" key="10">
    <source>
        <dbReference type="ARBA" id="ARBA00023002"/>
    </source>
</evidence>
<feature type="transmembrane region" description="Helical" evidence="13">
    <location>
        <begin position="533"/>
        <end position="558"/>
    </location>
</feature>
<keyword evidence="5 12" id="KW-0812">Transmembrane</keyword>
<feature type="transmembrane region" description="Helical" evidence="13">
    <location>
        <begin position="411"/>
        <end position="434"/>
    </location>
</feature>
<dbReference type="InterPro" id="IPR008927">
    <property type="entry name" value="6-PGluconate_DH-like_C_sf"/>
</dbReference>
<dbReference type="InterPro" id="IPR013092">
    <property type="entry name" value="Connexin_N"/>
</dbReference>
<accession>A0AAN8LF80</accession>
<dbReference type="InterPro" id="IPR013328">
    <property type="entry name" value="6PGD_dom2"/>
</dbReference>
<dbReference type="Gene3D" id="1.10.1040.10">
    <property type="entry name" value="N-(1-d-carboxylethyl)-l-norvaline Dehydrogenase, domain 2"/>
    <property type="match status" value="1"/>
</dbReference>
<evidence type="ECO:0000256" key="5">
    <source>
        <dbReference type="ARBA" id="ARBA00022692"/>
    </source>
</evidence>
<evidence type="ECO:0000256" key="12">
    <source>
        <dbReference type="RuleBase" id="RU000630"/>
    </source>
</evidence>
<name>A0AAN8LF80_9TELE</name>
<feature type="domain" description="Connexin N-terminal" evidence="14">
    <location>
        <begin position="379"/>
        <end position="412"/>
    </location>
</feature>
<keyword evidence="17" id="KW-1185">Reference proteome</keyword>
<dbReference type="PROSITE" id="PS00407">
    <property type="entry name" value="CONNEXINS_1"/>
    <property type="match status" value="1"/>
</dbReference>
<dbReference type="InterPro" id="IPR019570">
    <property type="entry name" value="Connexin_CCC"/>
</dbReference>
<dbReference type="EMBL" id="JAGTTL010000017">
    <property type="protein sequence ID" value="KAK6309795.1"/>
    <property type="molecule type" value="Genomic_DNA"/>
</dbReference>
<dbReference type="FunFam" id="3.40.50.720:FF:000356">
    <property type="entry name" value="Lambda-crystallin homolog"/>
    <property type="match status" value="1"/>
</dbReference>
<keyword evidence="4" id="KW-1003">Cell membrane</keyword>
<comment type="function">
    <text evidence="12">One gap junction consists of a cluster of closely packed pairs of transmembrane channels, the connexons, through which materials of low MW diffuse from one cell to a neighboring cell.</text>
</comment>
<organism evidence="16 17">
    <name type="scientific">Coregonus suidteri</name>
    <dbReference type="NCBI Taxonomy" id="861788"/>
    <lineage>
        <taxon>Eukaryota</taxon>
        <taxon>Metazoa</taxon>
        <taxon>Chordata</taxon>
        <taxon>Craniata</taxon>
        <taxon>Vertebrata</taxon>
        <taxon>Euteleostomi</taxon>
        <taxon>Actinopterygii</taxon>
        <taxon>Neopterygii</taxon>
        <taxon>Teleostei</taxon>
        <taxon>Protacanthopterygii</taxon>
        <taxon>Salmoniformes</taxon>
        <taxon>Salmonidae</taxon>
        <taxon>Coregoninae</taxon>
        <taxon>Coregonus</taxon>
    </lineage>
</organism>
<dbReference type="GO" id="GO:0016616">
    <property type="term" value="F:oxidoreductase activity, acting on the CH-OH group of donors, NAD or NADP as acceptor"/>
    <property type="evidence" value="ECO:0007669"/>
    <property type="project" value="InterPro"/>
</dbReference>
<evidence type="ECO:0000256" key="3">
    <source>
        <dbReference type="ARBA" id="ARBA00009463"/>
    </source>
</evidence>
<keyword evidence="8" id="KW-0965">Cell junction</keyword>
<feature type="domain" description="Connexin cysteine-rich" evidence="15">
    <location>
        <begin position="489"/>
        <end position="556"/>
    </location>
</feature>
<evidence type="ECO:0000256" key="9">
    <source>
        <dbReference type="ARBA" id="ARBA00022989"/>
    </source>
</evidence>
<evidence type="ECO:0000256" key="1">
    <source>
        <dbReference type="ARBA" id="ARBA00004610"/>
    </source>
</evidence>
<dbReference type="GO" id="GO:0007605">
    <property type="term" value="P:sensory perception of sound"/>
    <property type="evidence" value="ECO:0007669"/>
    <property type="project" value="UniProtKB-KW"/>
</dbReference>
<protein>
    <recommendedName>
        <fullName evidence="12">Gap junction protein</fullName>
    </recommendedName>
</protein>
<comment type="similarity">
    <text evidence="12">Belongs to the connexin family.</text>
</comment>
<dbReference type="InterPro" id="IPR036291">
    <property type="entry name" value="NAD(P)-bd_dom_sf"/>
</dbReference>
<dbReference type="PROSITE" id="PS00408">
    <property type="entry name" value="CONNEXINS_2"/>
    <property type="match status" value="1"/>
</dbReference>
<comment type="subcellular location">
    <subcellularLocation>
        <location evidence="1">Cell junction</location>
        <location evidence="1">Gap junction</location>
    </subcellularLocation>
    <subcellularLocation>
        <location evidence="2 12">Cell membrane</location>
        <topology evidence="2 12">Multi-pass membrane protein</topology>
    </subcellularLocation>
</comment>
<evidence type="ECO:0000313" key="16">
    <source>
        <dbReference type="EMBL" id="KAK6309795.1"/>
    </source>
</evidence>
<dbReference type="InterPro" id="IPR006180">
    <property type="entry name" value="3-OHacyl-CoA_DH_CS"/>
</dbReference>
<keyword evidence="6" id="KW-1009">Hearing</keyword>
<dbReference type="AlphaFoldDB" id="A0AAN8LF80"/>
<proteinExistence type="inferred from homology"/>
<comment type="subunit">
    <text evidence="12">A connexon is composed of a hexamer of connexins.</text>
</comment>
<comment type="similarity">
    <text evidence="3">Belongs to the 3-hydroxyacyl-CoA dehydrogenase family.</text>
</comment>
<dbReference type="Gene3D" id="1.20.1440.80">
    <property type="entry name" value="Gap junction channel protein cysteine-rich domain"/>
    <property type="match status" value="1"/>
</dbReference>
<keyword evidence="9 13" id="KW-1133">Transmembrane helix</keyword>
<dbReference type="SUPFAM" id="SSF48179">
    <property type="entry name" value="6-phosphogluconate dehydrogenase C-terminal domain-like"/>
    <property type="match status" value="1"/>
</dbReference>
<dbReference type="SMART" id="SM01089">
    <property type="entry name" value="Connexin_CCC"/>
    <property type="match status" value="1"/>
</dbReference>
<evidence type="ECO:0000259" key="15">
    <source>
        <dbReference type="SMART" id="SM01089"/>
    </source>
</evidence>
<dbReference type="PRINTS" id="PR00206">
    <property type="entry name" value="CONNEXIN"/>
</dbReference>
<evidence type="ECO:0000256" key="7">
    <source>
        <dbReference type="ARBA" id="ARBA00022868"/>
    </source>
</evidence>
<dbReference type="Pfam" id="PF02737">
    <property type="entry name" value="3HCDH_N"/>
    <property type="match status" value="1"/>
</dbReference>
<evidence type="ECO:0000313" key="17">
    <source>
        <dbReference type="Proteomes" id="UP001356427"/>
    </source>
</evidence>
<keyword evidence="7 12" id="KW-0303">Gap junction</keyword>
<dbReference type="InterPro" id="IPR000500">
    <property type="entry name" value="Connexin"/>
</dbReference>
<evidence type="ECO:0000256" key="4">
    <source>
        <dbReference type="ARBA" id="ARBA00022475"/>
    </source>
</evidence>
<dbReference type="Gene3D" id="3.40.50.720">
    <property type="entry name" value="NAD(P)-binding Rossmann-like Domain"/>
    <property type="match status" value="1"/>
</dbReference>
<feature type="transmembrane region" description="Helical" evidence="13">
    <location>
        <begin position="360"/>
        <end position="377"/>
    </location>
</feature>
<evidence type="ECO:0000256" key="8">
    <source>
        <dbReference type="ARBA" id="ARBA00022949"/>
    </source>
</evidence>
<dbReference type="PANTHER" id="PTHR11984:SF46">
    <property type="entry name" value="GAP JUNCTION BETA-2 PROTEIN"/>
    <property type="match status" value="1"/>
</dbReference>
<dbReference type="SUPFAM" id="SSF51735">
    <property type="entry name" value="NAD(P)-binding Rossmann-fold domains"/>
    <property type="match status" value="1"/>
</dbReference>
<sequence>MSSSEGKTITVIGSGLIGRSWAMVFMSGGYRVKIYDNQPGQAARAIQEVRKQLEDLQEECMLRGDRSASEQLALLSSHDDLCQALEGAFFIQECVFEEIEAKRSVFQAVESHVGEGVILSSSTSCLLPSNVFSQVQNRKRCIISHPVNPPYYVRLVELVPHPETLPEVMDTTHALMTAVGQAPVRLKKEIDGFALNRVQYAIIAESWRLVKDGVISVKDIDLVMSEGLGMRYAFIGPMETMHLNAAEGLEDYLQRYREGMKRVLNAFGPVPEFSGEAAECINKEMCELIPADQQHLSARRERRDQLLMGLAKLKKAPKTENNGSLLKFRESGEAAVEMSWGALYAQLGGVNKHSTSLGKIWLSVLFIFRITILVLAAESVWGDEQSDFTCNTQQPGCKNVCYDHFFPVSHIRLWCLQLIFVSTPALLVAMHVAYRKRGDKRHIIATALHSGGDDKTRQVDLESLKRRRLPITGPLWWTYTCSLFFRLIFEAGFMYALYFVYDGFAMPRLVKCEQWPCPNKVDCFISRPTEKTIFTIFMVASSAICMVLNVAELAYLIVKALMRCSTRMSKKSRAYAHPDQVITAKSLLQNKKNEMLLSSLTDSSSNKTV</sequence>
<dbReference type="GO" id="GO:0006631">
    <property type="term" value="P:fatty acid metabolic process"/>
    <property type="evidence" value="ECO:0007669"/>
    <property type="project" value="InterPro"/>
</dbReference>
<dbReference type="PROSITE" id="PS00067">
    <property type="entry name" value="3HCDH"/>
    <property type="match status" value="1"/>
</dbReference>
<evidence type="ECO:0000256" key="13">
    <source>
        <dbReference type="SAM" id="Phobius"/>
    </source>
</evidence>
<dbReference type="Pfam" id="PF00029">
    <property type="entry name" value="Connexin"/>
    <property type="match status" value="1"/>
</dbReference>
<evidence type="ECO:0000256" key="11">
    <source>
        <dbReference type="ARBA" id="ARBA00023136"/>
    </source>
</evidence>
<dbReference type="GO" id="GO:1990349">
    <property type="term" value="P:gap junction-mediated intercellular transport"/>
    <property type="evidence" value="ECO:0007669"/>
    <property type="project" value="TreeGrafter"/>
</dbReference>
<evidence type="ECO:0000256" key="2">
    <source>
        <dbReference type="ARBA" id="ARBA00004651"/>
    </source>
</evidence>
<dbReference type="InterPro" id="IPR038359">
    <property type="entry name" value="Connexin_N_sf"/>
</dbReference>
<dbReference type="InterPro" id="IPR006108">
    <property type="entry name" value="3HC_DH_C"/>
</dbReference>
<evidence type="ECO:0000259" key="14">
    <source>
        <dbReference type="SMART" id="SM00037"/>
    </source>
</evidence>
<dbReference type="PANTHER" id="PTHR11984">
    <property type="entry name" value="CONNEXIN"/>
    <property type="match status" value="1"/>
</dbReference>
<keyword evidence="11 13" id="KW-0472">Membrane</keyword>
<gene>
    <name evidence="16" type="ORF">J4Q44_G00196760</name>
</gene>
<feature type="transmembrane region" description="Helical" evidence="13">
    <location>
        <begin position="475"/>
        <end position="501"/>
    </location>
</feature>
<dbReference type="SMART" id="SM00037">
    <property type="entry name" value="CNX"/>
    <property type="match status" value="1"/>
</dbReference>
<dbReference type="GO" id="GO:0007267">
    <property type="term" value="P:cell-cell signaling"/>
    <property type="evidence" value="ECO:0007669"/>
    <property type="project" value="TreeGrafter"/>
</dbReference>
<dbReference type="GO" id="GO:0005922">
    <property type="term" value="C:connexin complex"/>
    <property type="evidence" value="ECO:0007669"/>
    <property type="project" value="InterPro"/>
</dbReference>
<dbReference type="Proteomes" id="UP001356427">
    <property type="component" value="Unassembled WGS sequence"/>
</dbReference>
<dbReference type="InterPro" id="IPR006176">
    <property type="entry name" value="3-OHacyl-CoA_DH_NAD-bd"/>
</dbReference>
<keyword evidence="10" id="KW-0560">Oxidoreductase</keyword>
<evidence type="ECO:0000256" key="6">
    <source>
        <dbReference type="ARBA" id="ARBA00022740"/>
    </source>
</evidence>